<dbReference type="AlphaFoldDB" id="A0AAW8EFE5"/>
<protein>
    <submittedName>
        <fullName evidence="1">Uncharacterized protein</fullName>
    </submittedName>
</protein>
<comment type="caution">
    <text evidence="1">The sequence shown here is derived from an EMBL/GenBank/DDBJ whole genome shotgun (WGS) entry which is preliminary data.</text>
</comment>
<accession>A0AAW8EFE5</accession>
<gene>
    <name evidence="1" type="ORF">J2W39_002960</name>
</gene>
<dbReference type="RefSeq" id="WP_307594245.1">
    <property type="nucleotide sequence ID" value="NZ_JAUSRV010000007.1"/>
</dbReference>
<evidence type="ECO:0000313" key="2">
    <source>
        <dbReference type="Proteomes" id="UP001224845"/>
    </source>
</evidence>
<proteinExistence type="predicted"/>
<evidence type="ECO:0000313" key="1">
    <source>
        <dbReference type="EMBL" id="MDP9971718.1"/>
    </source>
</evidence>
<sequence length="162" mass="18466">MTTFTLSAEWRNQPHQQVRHKHRQARVPGLAGPHEELQARFVKRPQHDLPDFARHLRWVHELHLVAVFNRLSHQHGRFGRRARTAENEQIARANTNLARAVSQQIDSTAALAEHIISGLVFELERADITTDSLQRLQHDPVVKTFCDWLLEQGTGVDGAATA</sequence>
<organism evidence="1 2">
    <name type="scientific">Variovorax paradoxus</name>
    <dbReference type="NCBI Taxonomy" id="34073"/>
    <lineage>
        <taxon>Bacteria</taxon>
        <taxon>Pseudomonadati</taxon>
        <taxon>Pseudomonadota</taxon>
        <taxon>Betaproteobacteria</taxon>
        <taxon>Burkholderiales</taxon>
        <taxon>Comamonadaceae</taxon>
        <taxon>Variovorax</taxon>
    </lineage>
</organism>
<dbReference type="EMBL" id="JAUSRV010000007">
    <property type="protein sequence ID" value="MDP9971718.1"/>
    <property type="molecule type" value="Genomic_DNA"/>
</dbReference>
<name>A0AAW8EFE5_VARPD</name>
<reference evidence="1" key="1">
    <citation type="submission" date="2023-07" db="EMBL/GenBank/DDBJ databases">
        <title>Sorghum-associated microbial communities from plants grown in Nebraska, USA.</title>
        <authorList>
            <person name="Schachtman D."/>
        </authorList>
    </citation>
    <scope>NUCLEOTIDE SEQUENCE</scope>
    <source>
        <strain evidence="1">DS3315</strain>
    </source>
</reference>
<dbReference type="Proteomes" id="UP001224845">
    <property type="component" value="Unassembled WGS sequence"/>
</dbReference>